<keyword evidence="1" id="KW-1133">Transmembrane helix</keyword>
<evidence type="ECO:0000313" key="3">
    <source>
        <dbReference type="Proteomes" id="UP001157914"/>
    </source>
</evidence>
<feature type="transmembrane region" description="Helical" evidence="1">
    <location>
        <begin position="67"/>
        <end position="89"/>
    </location>
</feature>
<sequence length="93" mass="10045">MARLHQTLVAAASHAICKLLQKVWPGSDLRATAKPPVELDNNCDNAGRPENPFRQHVKIPAARHETALLFVVLAFSLLFAVMASCSQISGVPS</sequence>
<dbReference type="EMBL" id="FXTT01000001">
    <property type="protein sequence ID" value="SMP06762.1"/>
    <property type="molecule type" value="Genomic_DNA"/>
</dbReference>
<protein>
    <submittedName>
        <fullName evidence="2">Uncharacterized protein</fullName>
    </submittedName>
</protein>
<proteinExistence type="predicted"/>
<gene>
    <name evidence="2" type="ORF">SAMN06265374_0802</name>
</gene>
<dbReference type="Proteomes" id="UP001157914">
    <property type="component" value="Unassembled WGS sequence"/>
</dbReference>
<keyword evidence="1" id="KW-0472">Membrane</keyword>
<evidence type="ECO:0000313" key="2">
    <source>
        <dbReference type="EMBL" id="SMP06762.1"/>
    </source>
</evidence>
<name>A0ABY1ND01_9HYPH</name>
<accession>A0ABY1ND01</accession>
<keyword evidence="1" id="KW-0812">Transmembrane</keyword>
<comment type="caution">
    <text evidence="2">The sequence shown here is derived from an EMBL/GenBank/DDBJ whole genome shotgun (WGS) entry which is preliminary data.</text>
</comment>
<keyword evidence="3" id="KW-1185">Reference proteome</keyword>
<evidence type="ECO:0000256" key="1">
    <source>
        <dbReference type="SAM" id="Phobius"/>
    </source>
</evidence>
<reference evidence="2 3" key="1">
    <citation type="submission" date="2017-05" db="EMBL/GenBank/DDBJ databases">
        <authorList>
            <person name="Varghese N."/>
            <person name="Submissions S."/>
        </authorList>
    </citation>
    <scope>NUCLEOTIDE SEQUENCE [LARGE SCALE GENOMIC DNA]</scope>
    <source>
        <strain evidence="2 3">DSM 15949</strain>
    </source>
</reference>
<organism evidence="2 3">
    <name type="scientific">Roseibium denhamense</name>
    <dbReference type="NCBI Taxonomy" id="76305"/>
    <lineage>
        <taxon>Bacteria</taxon>
        <taxon>Pseudomonadati</taxon>
        <taxon>Pseudomonadota</taxon>
        <taxon>Alphaproteobacteria</taxon>
        <taxon>Hyphomicrobiales</taxon>
        <taxon>Stappiaceae</taxon>
        <taxon>Roseibium</taxon>
    </lineage>
</organism>